<feature type="compositionally biased region" description="Polar residues" evidence="11">
    <location>
        <begin position="1"/>
        <end position="22"/>
    </location>
</feature>
<dbReference type="SMART" id="SM00665">
    <property type="entry name" value="B561"/>
    <property type="match status" value="1"/>
</dbReference>
<dbReference type="PANTHER" id="PTHR15422">
    <property type="entry name" value="OS05G0565100 PROTEIN"/>
    <property type="match status" value="1"/>
</dbReference>
<name>A0A397VFW3_9GLOM</name>
<evidence type="ECO:0000256" key="10">
    <source>
        <dbReference type="ARBA" id="ARBA00023136"/>
    </source>
</evidence>
<proteinExistence type="predicted"/>
<dbReference type="GO" id="GO:0046872">
    <property type="term" value="F:metal ion binding"/>
    <property type="evidence" value="ECO:0007669"/>
    <property type="project" value="UniProtKB-KW"/>
</dbReference>
<comment type="caution">
    <text evidence="14">The sequence shown here is derived from an EMBL/GenBank/DDBJ whole genome shotgun (WGS) entry which is preliminary data.</text>
</comment>
<keyword evidence="15" id="KW-1185">Reference proteome</keyword>
<dbReference type="EMBL" id="QKWP01000518">
    <property type="protein sequence ID" value="RIB18753.1"/>
    <property type="molecule type" value="Genomic_DNA"/>
</dbReference>
<protein>
    <submittedName>
        <fullName evidence="14">Eukaryotic cytochrome b561-domain-containing protein</fullName>
    </submittedName>
</protein>
<keyword evidence="6" id="KW-0479">Metal-binding</keyword>
<evidence type="ECO:0000256" key="5">
    <source>
        <dbReference type="ARBA" id="ARBA00022692"/>
    </source>
</evidence>
<dbReference type="OrthoDB" id="432881at2759"/>
<feature type="transmembrane region" description="Helical" evidence="12">
    <location>
        <begin position="224"/>
        <end position="242"/>
    </location>
</feature>
<evidence type="ECO:0000256" key="11">
    <source>
        <dbReference type="SAM" id="MobiDB-lite"/>
    </source>
</evidence>
<keyword evidence="8 12" id="KW-1133">Transmembrane helix</keyword>
<comment type="cofactor">
    <cofactor evidence="1">
        <name>heme b</name>
        <dbReference type="ChEBI" id="CHEBI:60344"/>
    </cofactor>
</comment>
<comment type="subcellular location">
    <subcellularLocation>
        <location evidence="2">Membrane</location>
        <topology evidence="2">Multi-pass membrane protein</topology>
    </subcellularLocation>
</comment>
<evidence type="ECO:0000256" key="3">
    <source>
        <dbReference type="ARBA" id="ARBA00022448"/>
    </source>
</evidence>
<reference evidence="14 15" key="1">
    <citation type="submission" date="2018-06" db="EMBL/GenBank/DDBJ databases">
        <title>Comparative genomics reveals the genomic features of Rhizophagus irregularis, R. cerebriforme, R. diaphanum and Gigaspora rosea, and their symbiotic lifestyle signature.</title>
        <authorList>
            <person name="Morin E."/>
            <person name="San Clemente H."/>
            <person name="Chen E.C.H."/>
            <person name="De La Providencia I."/>
            <person name="Hainaut M."/>
            <person name="Kuo A."/>
            <person name="Kohler A."/>
            <person name="Murat C."/>
            <person name="Tang N."/>
            <person name="Roy S."/>
            <person name="Loubradou J."/>
            <person name="Henrissat B."/>
            <person name="Grigoriev I.V."/>
            <person name="Corradi N."/>
            <person name="Roux C."/>
            <person name="Martin F.M."/>
        </authorList>
    </citation>
    <scope>NUCLEOTIDE SEQUENCE [LARGE SCALE GENOMIC DNA]</scope>
    <source>
        <strain evidence="14 15">DAOM 194757</strain>
    </source>
</reference>
<keyword evidence="10 12" id="KW-0472">Membrane</keyword>
<accession>A0A397VFW3</accession>
<dbReference type="Proteomes" id="UP000266673">
    <property type="component" value="Unassembled WGS sequence"/>
</dbReference>
<feature type="domain" description="Cytochrome b561" evidence="13">
    <location>
        <begin position="46"/>
        <end position="250"/>
    </location>
</feature>
<evidence type="ECO:0000256" key="1">
    <source>
        <dbReference type="ARBA" id="ARBA00001970"/>
    </source>
</evidence>
<evidence type="ECO:0000256" key="4">
    <source>
        <dbReference type="ARBA" id="ARBA00022617"/>
    </source>
</evidence>
<dbReference type="GO" id="GO:0016020">
    <property type="term" value="C:membrane"/>
    <property type="evidence" value="ECO:0007669"/>
    <property type="project" value="UniProtKB-SubCell"/>
</dbReference>
<dbReference type="Gene3D" id="1.20.120.1770">
    <property type="match status" value="1"/>
</dbReference>
<evidence type="ECO:0000256" key="2">
    <source>
        <dbReference type="ARBA" id="ARBA00004141"/>
    </source>
</evidence>
<feature type="transmembrane region" description="Helical" evidence="12">
    <location>
        <begin position="192"/>
        <end position="212"/>
    </location>
</feature>
<evidence type="ECO:0000259" key="13">
    <source>
        <dbReference type="PROSITE" id="PS50939"/>
    </source>
</evidence>
<dbReference type="PANTHER" id="PTHR15422:SF45">
    <property type="entry name" value="CYTOCHROME B561 DOMAIN-CONTAINING PROTEIN"/>
    <property type="match status" value="1"/>
</dbReference>
<evidence type="ECO:0000313" key="14">
    <source>
        <dbReference type="EMBL" id="RIB18753.1"/>
    </source>
</evidence>
<evidence type="ECO:0000256" key="7">
    <source>
        <dbReference type="ARBA" id="ARBA00022982"/>
    </source>
</evidence>
<sequence>MVSQSSEDVQSPLLNQSSSQYHTSHDIPREVTPSQHCKIPTPTGPTEFNMAFVSFLLASSGVFLFAGTVWYITYNAPYILFIWHPTLMALTLFMSTFGILVLQTTAKQGEKNVGLNWHKLFQSVAFIAVIAGFSIIITFKNQHNKDHFTSAHGKAGVFTFSYLLIQAIFGSILVNFPGVVGGRSKAVGMYKYHRFSGYFLLVLIYITALGGTQSDWTREQFNHIWVWLLAIVLVGVGVATRAKSSKLKIW</sequence>
<keyword evidence="3" id="KW-0813">Transport</keyword>
<dbReference type="CDD" id="cd08761">
    <property type="entry name" value="Cyt_b561_CYB561D2_like"/>
    <property type="match status" value="1"/>
</dbReference>
<feature type="transmembrane region" description="Helical" evidence="12">
    <location>
        <begin position="48"/>
        <end position="72"/>
    </location>
</feature>
<feature type="transmembrane region" description="Helical" evidence="12">
    <location>
        <begin position="159"/>
        <end position="180"/>
    </location>
</feature>
<keyword evidence="7" id="KW-0249">Electron transport</keyword>
<feature type="transmembrane region" description="Helical" evidence="12">
    <location>
        <begin position="78"/>
        <end position="100"/>
    </location>
</feature>
<dbReference type="Pfam" id="PF03188">
    <property type="entry name" value="Cytochrom_B561"/>
    <property type="match status" value="1"/>
</dbReference>
<keyword evidence="4" id="KW-0349">Heme</keyword>
<dbReference type="GO" id="GO:0140575">
    <property type="term" value="F:transmembrane monodehydroascorbate reductase activity"/>
    <property type="evidence" value="ECO:0007669"/>
    <property type="project" value="InterPro"/>
</dbReference>
<evidence type="ECO:0000256" key="8">
    <source>
        <dbReference type="ARBA" id="ARBA00022989"/>
    </source>
</evidence>
<feature type="transmembrane region" description="Helical" evidence="12">
    <location>
        <begin position="120"/>
        <end position="139"/>
    </location>
</feature>
<dbReference type="AlphaFoldDB" id="A0A397VFW3"/>
<keyword evidence="5 12" id="KW-0812">Transmembrane</keyword>
<dbReference type="PROSITE" id="PS50939">
    <property type="entry name" value="CYTOCHROME_B561"/>
    <property type="match status" value="1"/>
</dbReference>
<evidence type="ECO:0000256" key="12">
    <source>
        <dbReference type="SAM" id="Phobius"/>
    </source>
</evidence>
<evidence type="ECO:0000256" key="6">
    <source>
        <dbReference type="ARBA" id="ARBA00022723"/>
    </source>
</evidence>
<organism evidence="14 15">
    <name type="scientific">Gigaspora rosea</name>
    <dbReference type="NCBI Taxonomy" id="44941"/>
    <lineage>
        <taxon>Eukaryota</taxon>
        <taxon>Fungi</taxon>
        <taxon>Fungi incertae sedis</taxon>
        <taxon>Mucoromycota</taxon>
        <taxon>Glomeromycotina</taxon>
        <taxon>Glomeromycetes</taxon>
        <taxon>Diversisporales</taxon>
        <taxon>Gigasporaceae</taxon>
        <taxon>Gigaspora</taxon>
    </lineage>
</organism>
<evidence type="ECO:0000256" key="9">
    <source>
        <dbReference type="ARBA" id="ARBA00023004"/>
    </source>
</evidence>
<feature type="region of interest" description="Disordered" evidence="11">
    <location>
        <begin position="1"/>
        <end position="36"/>
    </location>
</feature>
<dbReference type="InterPro" id="IPR006593">
    <property type="entry name" value="Cyt_b561/ferric_Rdtase_TM"/>
</dbReference>
<gene>
    <name evidence="14" type="ORF">C2G38_1966348</name>
</gene>
<dbReference type="InterPro" id="IPR045150">
    <property type="entry name" value="CYB561D1/2"/>
</dbReference>
<keyword evidence="9" id="KW-0408">Iron</keyword>
<evidence type="ECO:0000313" key="15">
    <source>
        <dbReference type="Proteomes" id="UP000266673"/>
    </source>
</evidence>